<reference evidence="4" key="1">
    <citation type="journal article" date="2021" name="New Phytol.">
        <title>Evolutionary innovations through gain and loss of genes in the ectomycorrhizal Boletales.</title>
        <authorList>
            <person name="Wu G."/>
            <person name="Miyauchi S."/>
            <person name="Morin E."/>
            <person name="Kuo A."/>
            <person name="Drula E."/>
            <person name="Varga T."/>
            <person name="Kohler A."/>
            <person name="Feng B."/>
            <person name="Cao Y."/>
            <person name="Lipzen A."/>
            <person name="Daum C."/>
            <person name="Hundley H."/>
            <person name="Pangilinan J."/>
            <person name="Johnson J."/>
            <person name="Barry K."/>
            <person name="LaButti K."/>
            <person name="Ng V."/>
            <person name="Ahrendt S."/>
            <person name="Min B."/>
            <person name="Choi I.G."/>
            <person name="Park H."/>
            <person name="Plett J.M."/>
            <person name="Magnuson J."/>
            <person name="Spatafora J.W."/>
            <person name="Nagy L.G."/>
            <person name="Henrissat B."/>
            <person name="Grigoriev I.V."/>
            <person name="Yang Z.L."/>
            <person name="Xu J."/>
            <person name="Martin F.M."/>
        </authorList>
    </citation>
    <scope>NUCLEOTIDE SEQUENCE</scope>
    <source>
        <strain evidence="4">KKN 215</strain>
    </source>
</reference>
<evidence type="ECO:0000313" key="5">
    <source>
        <dbReference type="Proteomes" id="UP000813824"/>
    </source>
</evidence>
<evidence type="ECO:0000259" key="3">
    <source>
        <dbReference type="PROSITE" id="PS51459"/>
    </source>
</evidence>
<sequence length="385" mass="43774">MRWSIDVNFSAIELYEKIASQCPDVDPKFINWIESVKKKISLGADAELLRYKSMTSQFSFRGQQWRSTTVYDDPEKIPINEPRFNLDPGAINDVRTQWNNLKRNDPPAMLAKYLSYHCVETQAIEGTVKFDKAGTTILVELGFLHQNPIHNSNILAGGEVTDRADAVSLLRDTYKTIERVYDFFKDDSYPLTPQIVCELHGLLMKSNRVLPALQARKRKTSHNADYPVPIHYTHIGRTRQGIKVNVTANTPSTAGIPGMIQFCPWDTVDKELSNFCERFNKLSQRKDADPFFVCAWTQHVFVTIHPFEDGNGRLSRILASIPLLRAGLPPLCIPQDLKNIYLNWLNLVREHRGTANDYKSLMEHLSMAVASSIAYLEDLGKNSTS</sequence>
<evidence type="ECO:0000313" key="4">
    <source>
        <dbReference type="EMBL" id="KAH8103948.1"/>
    </source>
</evidence>
<comment type="caution">
    <text evidence="4">The sequence shown here is derived from an EMBL/GenBank/DDBJ whole genome shotgun (WGS) entry which is preliminary data.</text>
</comment>
<evidence type="ECO:0000256" key="1">
    <source>
        <dbReference type="PIRSR" id="PIRSR640198-1"/>
    </source>
</evidence>
<dbReference type="InterPro" id="IPR003812">
    <property type="entry name" value="Fido"/>
</dbReference>
<dbReference type="Pfam" id="PF02661">
    <property type="entry name" value="Fic"/>
    <property type="match status" value="1"/>
</dbReference>
<keyword evidence="2" id="KW-0067">ATP-binding</keyword>
<dbReference type="SUPFAM" id="SSF140931">
    <property type="entry name" value="Fic-like"/>
    <property type="match status" value="1"/>
</dbReference>
<dbReference type="InterPro" id="IPR036597">
    <property type="entry name" value="Fido-like_dom_sf"/>
</dbReference>
<accession>A0A8K0UUN2</accession>
<feature type="active site" evidence="1">
    <location>
        <position position="305"/>
    </location>
</feature>
<name>A0A8K0UUN2_9AGAR</name>
<dbReference type="PROSITE" id="PS51459">
    <property type="entry name" value="FIDO"/>
    <property type="match status" value="1"/>
</dbReference>
<dbReference type="GO" id="GO:0005524">
    <property type="term" value="F:ATP binding"/>
    <property type="evidence" value="ECO:0007669"/>
    <property type="project" value="UniProtKB-KW"/>
</dbReference>
<dbReference type="AlphaFoldDB" id="A0A8K0UUN2"/>
<dbReference type="Proteomes" id="UP000813824">
    <property type="component" value="Unassembled WGS sequence"/>
</dbReference>
<protein>
    <submittedName>
        <fullName evidence="4">Fido domain-containing protein</fullName>
    </submittedName>
</protein>
<dbReference type="PANTHER" id="PTHR13504:SF38">
    <property type="entry name" value="FIDO DOMAIN-CONTAINING PROTEIN"/>
    <property type="match status" value="1"/>
</dbReference>
<dbReference type="EMBL" id="JAEVFJ010000006">
    <property type="protein sequence ID" value="KAH8103948.1"/>
    <property type="molecule type" value="Genomic_DNA"/>
</dbReference>
<feature type="binding site" evidence="2">
    <location>
        <begin position="309"/>
        <end position="316"/>
    </location>
    <ligand>
        <name>ATP</name>
        <dbReference type="ChEBI" id="CHEBI:30616"/>
    </ligand>
</feature>
<keyword evidence="2" id="KW-0547">Nucleotide-binding</keyword>
<keyword evidence="5" id="KW-1185">Reference proteome</keyword>
<organism evidence="4 5">
    <name type="scientific">Cristinia sonorae</name>
    <dbReference type="NCBI Taxonomy" id="1940300"/>
    <lineage>
        <taxon>Eukaryota</taxon>
        <taxon>Fungi</taxon>
        <taxon>Dikarya</taxon>
        <taxon>Basidiomycota</taxon>
        <taxon>Agaricomycotina</taxon>
        <taxon>Agaricomycetes</taxon>
        <taxon>Agaricomycetidae</taxon>
        <taxon>Agaricales</taxon>
        <taxon>Pleurotineae</taxon>
        <taxon>Stephanosporaceae</taxon>
        <taxon>Cristinia</taxon>
    </lineage>
</organism>
<dbReference type="InterPro" id="IPR040198">
    <property type="entry name" value="Fido_containing"/>
</dbReference>
<gene>
    <name evidence="4" type="ORF">BXZ70DRAFT_1005499</name>
</gene>
<dbReference type="PANTHER" id="PTHR13504">
    <property type="entry name" value="FIDO DOMAIN-CONTAINING PROTEIN DDB_G0283145"/>
    <property type="match status" value="1"/>
</dbReference>
<dbReference type="Gene3D" id="1.10.3290.10">
    <property type="entry name" value="Fido-like domain"/>
    <property type="match status" value="1"/>
</dbReference>
<proteinExistence type="predicted"/>
<dbReference type="OrthoDB" id="439046at2759"/>
<evidence type="ECO:0000256" key="2">
    <source>
        <dbReference type="PIRSR" id="PIRSR640198-2"/>
    </source>
</evidence>
<feature type="domain" description="Fido" evidence="3">
    <location>
        <begin position="191"/>
        <end position="364"/>
    </location>
</feature>